<dbReference type="InterPro" id="IPR007831">
    <property type="entry name" value="T2SS_GspE_N"/>
</dbReference>
<accession>A0A7W8IEJ4</accession>
<comment type="caution">
    <text evidence="2">The sequence shown here is derived from an EMBL/GenBank/DDBJ whole genome shotgun (WGS) entry which is preliminary data.</text>
</comment>
<evidence type="ECO:0000313" key="3">
    <source>
        <dbReference type="Proteomes" id="UP000568106"/>
    </source>
</evidence>
<dbReference type="AlphaFoldDB" id="A0A7W8IEJ4"/>
<name>A0A7W8IEJ4_9BACT</name>
<gene>
    <name evidence="2" type="ORF">HDF09_000389</name>
</gene>
<sequence>MPFLTKKTGAMKVSALMPSALRVGNGVAWQEDEYRPSNELAGFEGYGLPASVGKTAQRRMCGNSECESGWTMPWRNRRRPIFEGQWGCSGRCVLAMVQAAVRRELRDGGASADLSPHRHRVPLGLLMLAQGWITHPQLQKALGAQRENGTGKIGEWLRSECGVEAEQITRGLSMQWGCPVLTTEGFSPEAMALVMPRVFVEKFGLLPLRVAGSRILYIGFADHLDASSALAMEQMTGLKVESGVVEGAQFEAARSRLLACEGVEAKLETAADKDSMAARITAVLEQKQPIAARLVRVHQDYWLRMWLESGTVGRAGNLPVSHEDVKDHVFTIRVQ</sequence>
<dbReference type="Proteomes" id="UP000568106">
    <property type="component" value="Unassembled WGS sequence"/>
</dbReference>
<dbReference type="Pfam" id="PF05157">
    <property type="entry name" value="MshEN"/>
    <property type="match status" value="1"/>
</dbReference>
<organism evidence="2 3">
    <name type="scientific">Tunturiibacter empetritectus</name>
    <dbReference type="NCBI Taxonomy" id="3069691"/>
    <lineage>
        <taxon>Bacteria</taxon>
        <taxon>Pseudomonadati</taxon>
        <taxon>Acidobacteriota</taxon>
        <taxon>Terriglobia</taxon>
        <taxon>Terriglobales</taxon>
        <taxon>Acidobacteriaceae</taxon>
        <taxon>Tunturiibacter</taxon>
    </lineage>
</organism>
<dbReference type="EMBL" id="JACHDY010000001">
    <property type="protein sequence ID" value="MBB5315739.1"/>
    <property type="molecule type" value="Genomic_DNA"/>
</dbReference>
<dbReference type="SUPFAM" id="SSF160246">
    <property type="entry name" value="EspE N-terminal domain-like"/>
    <property type="match status" value="1"/>
</dbReference>
<dbReference type="InterPro" id="IPR037257">
    <property type="entry name" value="T2SS_E_N_sf"/>
</dbReference>
<proteinExistence type="predicted"/>
<feature type="domain" description="Type II secretion system protein GspE N-terminal" evidence="1">
    <location>
        <begin position="179"/>
        <end position="260"/>
    </location>
</feature>
<protein>
    <recommendedName>
        <fullName evidence="1">Type II secretion system protein GspE N-terminal domain-containing protein</fullName>
    </recommendedName>
</protein>
<evidence type="ECO:0000259" key="1">
    <source>
        <dbReference type="Pfam" id="PF05157"/>
    </source>
</evidence>
<evidence type="ECO:0000313" key="2">
    <source>
        <dbReference type="EMBL" id="MBB5315739.1"/>
    </source>
</evidence>
<reference evidence="2" key="1">
    <citation type="submission" date="2020-08" db="EMBL/GenBank/DDBJ databases">
        <title>Genomic Encyclopedia of Type Strains, Phase IV (KMG-V): Genome sequencing to study the core and pangenomes of soil and plant-associated prokaryotes.</title>
        <authorList>
            <person name="Whitman W."/>
        </authorList>
    </citation>
    <scope>NUCLEOTIDE SEQUENCE [LARGE SCALE GENOMIC DNA]</scope>
    <source>
        <strain evidence="2">M8UP27</strain>
    </source>
</reference>
<keyword evidence="3" id="KW-1185">Reference proteome</keyword>